<evidence type="ECO:0000313" key="18">
    <source>
        <dbReference type="EMBL" id="AAY84909.1"/>
    </source>
</evidence>
<comment type="cofactor">
    <cofactor evidence="1">
        <name>Mg(2+)</name>
        <dbReference type="ChEBI" id="CHEBI:18420"/>
    </cofactor>
</comment>
<dbReference type="InterPro" id="IPR008271">
    <property type="entry name" value="Ser/Thr_kinase_AS"/>
</dbReference>
<reference evidence="17" key="8">
    <citation type="submission" date="2006-08" db="EMBL/GenBank/DDBJ databases">
        <authorList>
            <person name="Celniker S."/>
            <person name="Carlson J."/>
            <person name="Wan K."/>
            <person name="Frise E."/>
            <person name="Hoskins R."/>
            <person name="Park S."/>
            <person name="Svirskas R."/>
            <person name="Rubin G."/>
        </authorList>
    </citation>
    <scope>NUCLEOTIDE SEQUENCE</scope>
</reference>
<keyword evidence="9 17" id="KW-0418">Kinase</keyword>
<keyword evidence="4" id="KW-0723">Serine/threonine-protein kinase</keyword>
<dbReference type="InterPro" id="IPR000719">
    <property type="entry name" value="Prot_kinase_dom"/>
</dbReference>
<feature type="domain" description="Protein kinase" evidence="16">
    <location>
        <begin position="41"/>
        <end position="292"/>
    </location>
</feature>
<dbReference type="FunFam" id="1.10.510.10:FF:000156">
    <property type="entry name" value="Serine/threonine-protein kinase SIK3 homolog"/>
    <property type="match status" value="1"/>
</dbReference>
<dbReference type="UCSC" id="CG15072-RA">
    <property type="organism name" value="d. melanogaster"/>
</dbReference>
<feature type="region of interest" description="Disordered" evidence="15">
    <location>
        <begin position="1"/>
        <end position="25"/>
    </location>
</feature>
<feature type="compositionally biased region" description="Low complexity" evidence="15">
    <location>
        <begin position="311"/>
        <end position="330"/>
    </location>
</feature>
<dbReference type="EC" id="2.7.11.1" evidence="3"/>
<reference evidence="17 20" key="6">
    <citation type="journal article" date="2005" name="PLoS Comput. Biol.">
        <title>Combined evidence annotation of transposable elements in genome sequences.</title>
        <authorList>
            <person name="Quesneville H."/>
            <person name="Bergman C.M."/>
            <person name="Andrieu O."/>
            <person name="Autard D."/>
            <person name="Nouaud D."/>
            <person name="Ashburner M."/>
            <person name="Anxolabehere D."/>
        </authorList>
    </citation>
    <scope>NUCLEOTIDE SEQUENCE [LARGE SCALE GENOMIC DNA]</scope>
    <source>
        <strain evidence="20">Berkeley</strain>
    </source>
</reference>
<evidence type="ECO:0000256" key="7">
    <source>
        <dbReference type="ARBA" id="ARBA00022723"/>
    </source>
</evidence>
<evidence type="ECO:0000256" key="13">
    <source>
        <dbReference type="ARBA" id="ARBA00048679"/>
    </source>
</evidence>
<dbReference type="InterPro" id="IPR057380">
    <property type="entry name" value="UBA_SIK1/2/3"/>
</dbReference>
<evidence type="ECO:0000256" key="11">
    <source>
        <dbReference type="ARBA" id="ARBA00022842"/>
    </source>
</evidence>
<feature type="compositionally biased region" description="Low complexity" evidence="15">
    <location>
        <begin position="1"/>
        <end position="19"/>
    </location>
</feature>
<keyword evidence="10 14" id="KW-0067">ATP-binding</keyword>
<feature type="region of interest" description="Disordered" evidence="15">
    <location>
        <begin position="656"/>
        <end position="684"/>
    </location>
</feature>
<dbReference type="FlyBase" id="FBgn0262103">
    <property type="gene designation" value="Sik3"/>
</dbReference>
<reference evidence="17 20" key="5">
    <citation type="journal article" date="2002" name="Genome Biol.">
        <title>Heterochromatic sequences in a Drosophila whole-genome shotgun assembly.</title>
        <authorList>
            <person name="Hoskins R.A."/>
            <person name="Smith C.D."/>
            <person name="Carlson J.W."/>
            <person name="Carvalho A.B."/>
            <person name="Halpern A."/>
            <person name="Kaminker J.S."/>
            <person name="Kennedy C."/>
            <person name="Mungall C.J."/>
            <person name="Sullivan B.A."/>
            <person name="Sutton G.G."/>
            <person name="Yasuhara J.C."/>
            <person name="Wakimoto B.T."/>
            <person name="Myers E.W."/>
            <person name="Celniker S.E."/>
            <person name="Rubin G.M."/>
            <person name="Karpen G.H."/>
        </authorList>
    </citation>
    <scope>NUCLEOTIDE SEQUENCE [LARGE SCALE GENOMIC DNA]</scope>
    <source>
        <strain evidence="20">Berkeley</strain>
    </source>
</reference>
<evidence type="ECO:0000256" key="12">
    <source>
        <dbReference type="ARBA" id="ARBA00047899"/>
    </source>
</evidence>
<evidence type="ECO:0000256" key="8">
    <source>
        <dbReference type="ARBA" id="ARBA00022741"/>
    </source>
</evidence>
<evidence type="ECO:0000259" key="16">
    <source>
        <dbReference type="PROSITE" id="PS50011"/>
    </source>
</evidence>
<dbReference type="BioGRID-ORCS" id="37152">
    <property type="hits" value="0 hits in 3 CRISPR screens"/>
</dbReference>
<sequence length="702" mass="77357">MATTPTAGPAAAPPTSSTPQNYKVPSTSKISVDKLLRVGYYELEKTIGKGNFAVVKLATNIVTKTKVAIKIIDKTCLNEEYLNKTFREIAILKSLRHPHITRLYEVMESQSMIYLVTEYAPNGEIFDHLVANGRMKEPEAARVFTQLVSAVHYCHRRGVVHRDLKAENVLLDKDMNIKLADFGFSNHYEEGATLKTWCGSPPYAAPEVFQGLEYDGPKSDIWSLGVVLYALVCGALPFDGKTILELKSRVVLGKFRIPFFMSQECEQLIRNMLVVEPDRRYTIKQIIKHRWLSEWQSEMQEQERFGDMSPGSGTVSKSASTSSLGSASDSPPQLDSVVMTHMLQLPGLTADMIAQSVHEQRFDNIYAIYNLLHDKLQQRRRENQRLQHHASLAYSRSRKTSITTGVVDRSEPVKQESLDRLSPLSNANASSSALGFGWSDVAVDLEKYGDFELECLARSNDPPVNAQHLSAHAGGGVNGANTRRHTVGPGDVAHEQALANPNVPPIDFKCPPQCSDPTQPVPYYPVNLPMLQNQPLHNLTIKDQHLLKPPVVMGASSFGRRASDGGANLHIYYPATGTVVGPAQGQQMDTAGYYINPNCGTDPLAVQELSPLNEQSVAQMQCCQENATGECNEELQSYMQKRGGTQRHTVGCTEDLSVAHGSGAGSQSQAPTTSSNMRQRRTGLLTVTERPPGALERLTKIL</sequence>
<evidence type="ECO:0000256" key="14">
    <source>
        <dbReference type="PROSITE-ProRule" id="PRU10141"/>
    </source>
</evidence>
<dbReference type="DNASU" id="37152"/>
<dbReference type="SMART" id="SM00220">
    <property type="entry name" value="S_TKc"/>
    <property type="match status" value="1"/>
</dbReference>
<keyword evidence="5" id="KW-0597">Phosphoprotein</keyword>
<dbReference type="EMBL" id="AE013599">
    <property type="protein sequence ID" value="AAF57652.1"/>
    <property type="molecule type" value="Genomic_DNA"/>
</dbReference>
<dbReference type="GO" id="GO:0004674">
    <property type="term" value="F:protein serine/threonine kinase activity"/>
    <property type="evidence" value="ECO:0007669"/>
    <property type="project" value="UniProtKB-KW"/>
</dbReference>
<organism evidence="18">
    <name type="scientific">Drosophila melanogaster</name>
    <name type="common">Fruit fly</name>
    <dbReference type="NCBI Taxonomy" id="7227"/>
    <lineage>
        <taxon>Eukaryota</taxon>
        <taxon>Metazoa</taxon>
        <taxon>Ecdysozoa</taxon>
        <taxon>Arthropoda</taxon>
        <taxon>Hexapoda</taxon>
        <taxon>Insecta</taxon>
        <taxon>Pterygota</taxon>
        <taxon>Neoptera</taxon>
        <taxon>Endopterygota</taxon>
        <taxon>Diptera</taxon>
        <taxon>Brachycera</taxon>
        <taxon>Muscomorpha</taxon>
        <taxon>Ephydroidea</taxon>
        <taxon>Drosophilidae</taxon>
        <taxon>Drosophila</taxon>
        <taxon>Sophophora</taxon>
    </lineage>
</organism>
<feature type="binding site" evidence="14">
    <location>
        <position position="70"/>
    </location>
    <ligand>
        <name>ATP</name>
        <dbReference type="ChEBI" id="CHEBI:30616"/>
    </ligand>
</feature>
<dbReference type="VEuPathDB" id="VectorBase:FBgn0262103"/>
<dbReference type="HOGENOM" id="CLU_021443_0_0_1"/>
<dbReference type="SUPFAM" id="SSF56112">
    <property type="entry name" value="Protein kinase-like (PK-like)"/>
    <property type="match status" value="1"/>
</dbReference>
<dbReference type="GO" id="GO:0046872">
    <property type="term" value="F:metal ion binding"/>
    <property type="evidence" value="ECO:0007669"/>
    <property type="project" value="UniProtKB-KW"/>
</dbReference>
<comment type="similarity">
    <text evidence="2">Belongs to the protein kinase superfamily. CAMK Ser/Thr protein kinase family. SNF1 subfamily.</text>
</comment>
<dbReference type="PANTHER" id="PTHR24346:SF42">
    <property type="entry name" value="SERINE_THREONINE-PROTEIN KINASE SIK3"/>
    <property type="match status" value="1"/>
</dbReference>
<reference evidence="17 20" key="9">
    <citation type="journal article" date="2007" name="Science">
        <title>The Release 5.1 annotation of Drosophila melanogaster heterochromatin.</title>
        <authorList>
            <person name="Smith C.D."/>
            <person name="Shu S."/>
            <person name="Mungall C.J."/>
            <person name="Karpen G.H."/>
        </authorList>
    </citation>
    <scope>NUCLEOTIDE SEQUENCE [LARGE SCALE GENOMIC DNA]</scope>
    <source>
        <strain evidence="20">Berkeley</strain>
    </source>
</reference>
<reference evidence="17" key="15">
    <citation type="submission" date="2020-05" db="EMBL/GenBank/DDBJ databases">
        <title>Drosophila melanogaster release 4 sequence.</title>
        <authorList>
            <consortium name="Berkeley Drosophila Genome Project"/>
            <person name="Celniker S."/>
            <person name="Carlson J."/>
            <person name="Wan K."/>
            <person name="Pfeiffer B."/>
            <person name="Frise E."/>
            <person name="George R."/>
            <person name="Hoskins R."/>
            <person name="Stapleton M."/>
            <person name="Pacleb J."/>
            <person name="Park S."/>
            <person name="Svirskas R."/>
            <person name="Smith E."/>
            <person name="Yu C."/>
            <person name="Rubin G."/>
        </authorList>
    </citation>
    <scope>NUCLEOTIDE SEQUENCE</scope>
</reference>
<dbReference type="AlphaFoldDB" id="Q4QQA7"/>
<dbReference type="PROSITE" id="PS00107">
    <property type="entry name" value="PROTEIN_KINASE_ATP"/>
    <property type="match status" value="1"/>
</dbReference>
<evidence type="ECO:0000256" key="15">
    <source>
        <dbReference type="SAM" id="MobiDB-lite"/>
    </source>
</evidence>
<dbReference type="CTD" id="23387"/>
<reference evidence="17 20" key="10">
    <citation type="journal article" date="2007" name="Science">
        <title>Sequence finishing and mapping of Drosophila melanogaster heterochromatin.</title>
        <authorList>
            <person name="Hoskins R.A."/>
            <person name="Carlson J.W."/>
            <person name="Kennedy C."/>
            <person name="Acevedo D."/>
            <person name="Evans-Holm M."/>
            <person name="Frise E."/>
            <person name="Wan K.H."/>
            <person name="Park S."/>
            <person name="Mendez-Lago M."/>
            <person name="Rossi F."/>
            <person name="Villasante A."/>
            <person name="Dimitri P."/>
            <person name="Karpen G.H."/>
            <person name="Celniker S.E."/>
        </authorList>
    </citation>
    <scope>NUCLEOTIDE SEQUENCE [LARGE SCALE GENOMIC DNA]</scope>
    <source>
        <strain evidence="20">Berkeley</strain>
    </source>
</reference>
<dbReference type="PANTHER" id="PTHR24346">
    <property type="entry name" value="MAP/MICROTUBULE AFFINITY-REGULATING KINASE"/>
    <property type="match status" value="1"/>
</dbReference>
<comment type="catalytic activity">
    <reaction evidence="13">
        <text>L-seryl-[protein] + ATP = O-phospho-L-seryl-[protein] + ADP + H(+)</text>
        <dbReference type="Rhea" id="RHEA:17989"/>
        <dbReference type="Rhea" id="RHEA-COMP:9863"/>
        <dbReference type="Rhea" id="RHEA-COMP:11604"/>
        <dbReference type="ChEBI" id="CHEBI:15378"/>
        <dbReference type="ChEBI" id="CHEBI:29999"/>
        <dbReference type="ChEBI" id="CHEBI:30616"/>
        <dbReference type="ChEBI" id="CHEBI:83421"/>
        <dbReference type="ChEBI" id="CHEBI:456216"/>
        <dbReference type="EC" id="2.7.11.1"/>
    </reaction>
</comment>
<evidence type="ECO:0000256" key="1">
    <source>
        <dbReference type="ARBA" id="ARBA00001946"/>
    </source>
</evidence>
<protein>
    <recommendedName>
        <fullName evidence="3">non-specific serine/threonine protein kinase</fullName>
        <ecNumber evidence="3">2.7.11.1</ecNumber>
    </recommendedName>
</protein>
<dbReference type="Proteomes" id="UP000000803">
    <property type="component" value="Chromosome 2R"/>
</dbReference>
<dbReference type="GeneID" id="37152"/>
<evidence type="ECO:0000313" key="20">
    <source>
        <dbReference type="Proteomes" id="UP000000803"/>
    </source>
</evidence>
<dbReference type="CDD" id="cd14338">
    <property type="entry name" value="UBA_SIK"/>
    <property type="match status" value="1"/>
</dbReference>
<keyword evidence="20" id="KW-1185">Reference proteome</keyword>
<reference evidence="17" key="14">
    <citation type="submission" date="2020-04" db="EMBL/GenBank/DDBJ databases">
        <authorList>
            <consortium name="FlyBase"/>
        </authorList>
    </citation>
    <scope>NUCLEOTIDE SEQUENCE</scope>
</reference>
<evidence type="ECO:0000256" key="9">
    <source>
        <dbReference type="ARBA" id="ARBA00022777"/>
    </source>
</evidence>
<feature type="region of interest" description="Disordered" evidence="15">
    <location>
        <begin position="302"/>
        <end position="331"/>
    </location>
</feature>
<dbReference type="IntAct" id="Q4QQA7">
    <property type="interactions" value="3"/>
</dbReference>
<dbReference type="InterPro" id="IPR017441">
    <property type="entry name" value="Protein_kinase_ATP_BS"/>
</dbReference>
<dbReference type="OrthoDB" id="193931at2759"/>
<dbReference type="PROSITE" id="PS00108">
    <property type="entry name" value="PROTEIN_KINASE_ST"/>
    <property type="match status" value="1"/>
</dbReference>
<reference evidence="17 20" key="2">
    <citation type="journal article" date="2002" name="Genome Biol.">
        <title>Finishing a whole-genome shotgun: release 3 of the Drosophila melanogaster euchromatic genome sequence.</title>
        <authorList>
            <person name="Celniker S.E."/>
            <person name="Wheeler D.A."/>
            <person name="Kronmiller B."/>
            <person name="Carlson J.W."/>
            <person name="Halpern A."/>
            <person name="Patel S."/>
            <person name="Adams M."/>
            <person name="Champe M."/>
            <person name="Dugan S.P."/>
            <person name="Frise E."/>
            <person name="Hodgson A."/>
            <person name="George R.A."/>
            <person name="Hoskins R.A."/>
            <person name="Laverty T."/>
            <person name="Muzny D.M."/>
            <person name="Nelson C.R."/>
            <person name="Pacleb J.M."/>
            <person name="Park S."/>
            <person name="Pfeiffer B.D."/>
            <person name="Richards S."/>
            <person name="Sodergren E.J."/>
            <person name="Svirskas R."/>
            <person name="Tabor P.E."/>
            <person name="Wan K."/>
            <person name="Stapleton M."/>
            <person name="Sutton G.G."/>
            <person name="Venter C."/>
            <person name="Weinstock G."/>
            <person name="Scherer S.E."/>
            <person name="Myers E.W."/>
            <person name="Gibbs R.A."/>
            <person name="Rubin G.M."/>
        </authorList>
    </citation>
    <scope>NUCLEOTIDE SEQUENCE [LARGE SCALE GENOMIC DNA]</scope>
    <source>
        <strain evidence="20">Berkeley</strain>
    </source>
</reference>
<evidence type="ECO:0000256" key="4">
    <source>
        <dbReference type="ARBA" id="ARBA00022527"/>
    </source>
</evidence>
<dbReference type="AGR" id="FB:FBgn0262103"/>
<dbReference type="Pfam" id="PF00069">
    <property type="entry name" value="Pkinase"/>
    <property type="match status" value="1"/>
</dbReference>
<reference evidence="17 20" key="1">
    <citation type="journal article" date="2000" name="Science">
        <title>The genome sequence of Drosophila melanogaster.</title>
        <authorList>
            <person name="Adams M.D."/>
            <person name="Celniker S.E."/>
            <person name="Holt R.A."/>
            <person name="Evans C.A."/>
            <person name="Gocayne J.D."/>
            <person name="Amanatides P.G."/>
            <person name="Scherer S.E."/>
            <person name="Li P.W."/>
            <person name="Hoskins R.A."/>
            <person name="Galle R.F."/>
            <person name="George R.A."/>
            <person name="Lewis S.E."/>
            <person name="Richards S."/>
            <person name="Ashburner M."/>
            <person name="Henderson S.N."/>
            <person name="Sutton G.G."/>
            <person name="Wortman J.R."/>
            <person name="Yandell M.D."/>
            <person name="Zhang Q."/>
            <person name="Chen L.X."/>
            <person name="Brandon R.C."/>
            <person name="Rogers Y.H."/>
            <person name="Blazej R.G."/>
            <person name="Champe M."/>
            <person name="Pfeiffer B.D."/>
            <person name="Wan K.H."/>
            <person name="Doyle C."/>
            <person name="Baxter E.G."/>
            <person name="Helt G."/>
            <person name="Nelson C.R."/>
            <person name="Gabor G.L."/>
            <person name="Abril J.F."/>
            <person name="Agbayani A."/>
            <person name="An H.J."/>
            <person name="Andrews-Pfannkoch C."/>
            <person name="Baldwin D."/>
            <person name="Ballew R.M."/>
            <person name="Basu A."/>
            <person name="Baxendale J."/>
            <person name="Bayraktaroglu L."/>
            <person name="Beasley E.M."/>
            <person name="Beeson K.Y."/>
            <person name="Benos P.V."/>
            <person name="Berman B.P."/>
            <person name="Bhandari D."/>
            <person name="Bolshakov S."/>
            <person name="Borkova D."/>
            <person name="Botchan M.R."/>
            <person name="Bouck J."/>
            <person name="Brokstein P."/>
            <person name="Brottier P."/>
            <person name="Burtis K.C."/>
            <person name="Busam D.A."/>
            <person name="Butler H."/>
            <person name="Cadieu E."/>
            <person name="Center A."/>
            <person name="Chandra I."/>
            <person name="Cherry J.M."/>
            <person name="Cawley S."/>
            <person name="Dahlke C."/>
            <person name="Davenport L.B."/>
            <person name="Davies P."/>
            <person name="de Pablos B."/>
            <person name="Delcher A."/>
            <person name="Deng Z."/>
            <person name="Mays A.D."/>
            <person name="Dew I."/>
            <person name="Dietz S.M."/>
            <person name="Dodson K."/>
            <person name="Doup L.E."/>
            <person name="Downes M."/>
            <person name="Dugan-Rocha S."/>
            <person name="Dunkov B.C."/>
            <person name="Dunn P."/>
            <person name="Durbin K.J."/>
            <person name="Evangelista C.C."/>
            <person name="Ferraz C."/>
            <person name="Ferriera S."/>
            <person name="Fleischmann W."/>
            <person name="Fosler C."/>
            <person name="Gabrielian A.E."/>
            <person name="Garg N.S."/>
            <person name="Gelbart W.M."/>
            <person name="Glasser K."/>
            <person name="Glodek A."/>
            <person name="Gong F."/>
            <person name="Gorrell J.H."/>
            <person name="Gu Z."/>
            <person name="Guan P."/>
            <person name="Harris M."/>
            <person name="Harris N.L."/>
            <person name="Harvey D."/>
            <person name="Heiman T.J."/>
            <person name="Hernandez J.R."/>
            <person name="Houck J."/>
            <person name="Hostin D."/>
            <person name="Houston K.A."/>
            <person name="Howland T.J."/>
            <person name="Wei M.H."/>
            <person name="Ibegwam C."/>
            <person name="Jalali M."/>
            <person name="Kalush F."/>
            <person name="Karpen G.H."/>
            <person name="Ke Z."/>
            <person name="Kennison J.A."/>
            <person name="Ketchum K.A."/>
            <person name="Kimmel B.E."/>
            <person name="Kodira C.D."/>
            <person name="Kraft C."/>
            <person name="Kravitz S."/>
            <person name="Kulp D."/>
            <person name="Lai Z."/>
            <person name="Lasko P."/>
            <person name="Lei Y."/>
            <person name="Levitsky A.A."/>
            <person name="Li J."/>
            <person name="Li Z."/>
            <person name="Liang Y."/>
            <person name="Lin X."/>
            <person name="Liu X."/>
            <person name="Mattei B."/>
            <person name="McIntosh T.C."/>
            <person name="McLeod M.P."/>
            <person name="McPherson D."/>
            <person name="Merkulov G."/>
            <person name="Milshina N.V."/>
            <person name="Mobarry C."/>
            <person name="Morris J."/>
            <person name="Moshrefi A."/>
            <person name="Mount S.M."/>
            <person name="Moy M."/>
            <person name="Murphy B."/>
            <person name="Murphy L."/>
            <person name="Muzny D.M."/>
            <person name="Nelson D.L."/>
            <person name="Nelson D.R."/>
            <person name="Nelson K.A."/>
            <person name="Nixon K."/>
            <person name="Nusskern D.R."/>
            <person name="Pacleb J.M."/>
            <person name="Palazzolo M."/>
            <person name="Pittman G.S."/>
            <person name="Pan S."/>
            <person name="Pollard J."/>
            <person name="Puri V."/>
            <person name="Reese M.G."/>
            <person name="Reinert K."/>
            <person name="Remington K."/>
            <person name="Saunders R.D."/>
            <person name="Scheeler F."/>
            <person name="Shen H."/>
            <person name="Shue B.C."/>
            <person name="Siden-Kiamos I."/>
            <person name="Simpson M."/>
            <person name="Skupski M.P."/>
            <person name="Smith T."/>
            <person name="Spier E."/>
            <person name="Spradling A.C."/>
            <person name="Stapleton M."/>
            <person name="Strong R."/>
            <person name="Sun E."/>
            <person name="Svirskas R."/>
            <person name="Tector C."/>
            <person name="Turner R."/>
            <person name="Venter E."/>
            <person name="Wang A.H."/>
            <person name="Wang X."/>
            <person name="Wang Z.Y."/>
            <person name="Wassarman D.A."/>
            <person name="Weinstock G.M."/>
            <person name="Weissenbach J."/>
            <person name="Williams S.M."/>
            <person name="WoodageT"/>
            <person name="Worley K.C."/>
            <person name="Wu D."/>
            <person name="Yang S."/>
            <person name="Yao Q.A."/>
            <person name="Ye J."/>
            <person name="Yeh R.F."/>
            <person name="Zaveri J.S."/>
            <person name="Zhan M."/>
            <person name="Zhang G."/>
            <person name="Zhao Q."/>
            <person name="Zheng L."/>
            <person name="Zheng X.H."/>
            <person name="Zhong F.N."/>
            <person name="Zhong W."/>
            <person name="Zhou X."/>
            <person name="Zhu S."/>
            <person name="Zhu X."/>
            <person name="Smith H.O."/>
            <person name="Gibbs R.A."/>
            <person name="Myers E.W."/>
            <person name="Rubin G.M."/>
            <person name="Venter J.C."/>
        </authorList>
    </citation>
    <scope>NUCLEOTIDE SEQUENCE [LARGE SCALE GENOMIC DNA]</scope>
    <source>
        <strain evidence="20">Berkeley</strain>
    </source>
</reference>
<dbReference type="FunFam" id="3.30.200.20:FF:000003">
    <property type="entry name" value="Non-specific serine/threonine protein kinase"/>
    <property type="match status" value="1"/>
</dbReference>
<comment type="catalytic activity">
    <reaction evidence="12">
        <text>L-threonyl-[protein] + ATP = O-phospho-L-threonyl-[protein] + ADP + H(+)</text>
        <dbReference type="Rhea" id="RHEA:46608"/>
        <dbReference type="Rhea" id="RHEA-COMP:11060"/>
        <dbReference type="Rhea" id="RHEA-COMP:11605"/>
        <dbReference type="ChEBI" id="CHEBI:15378"/>
        <dbReference type="ChEBI" id="CHEBI:30013"/>
        <dbReference type="ChEBI" id="CHEBI:30616"/>
        <dbReference type="ChEBI" id="CHEBI:61977"/>
        <dbReference type="ChEBI" id="CHEBI:456216"/>
        <dbReference type="EC" id="2.7.11.1"/>
    </reaction>
</comment>
<dbReference type="Pfam" id="PF23312">
    <property type="entry name" value="UBA_SIK3"/>
    <property type="match status" value="1"/>
</dbReference>
<evidence type="ECO:0000256" key="5">
    <source>
        <dbReference type="ARBA" id="ARBA00022553"/>
    </source>
</evidence>
<dbReference type="SMR" id="Q4QQA7"/>
<accession>Q4QQA7</accession>
<proteinExistence type="evidence at transcript level"/>
<reference evidence="17" key="11">
    <citation type="journal article" date="2015" name="G3 (Bethesda)">
        <title>Gene Model Annotations for Drosophila melanogaster: Impact of High-Throughput Data.</title>
        <authorList>
            <consortium name="FlyBase Consortium"/>
            <person name="Matthews B.B."/>
            <person name="Dos Santos G."/>
            <person name="Crosby M.A."/>
            <person name="Emmert D.B."/>
            <person name="St Pierre S.E."/>
            <person name="Gramates L.S."/>
            <person name="Zhou P."/>
            <person name="Schroeder A.J."/>
            <person name="Falls K."/>
            <person name="Strelets V."/>
            <person name="Russo S.M."/>
            <person name="Gelbart W.M."/>
            <person name="null"/>
        </authorList>
    </citation>
    <scope>NUCLEOTIDE SEQUENCE</scope>
</reference>
<dbReference type="PROSITE" id="PS50011">
    <property type="entry name" value="PROTEIN_KINASE_DOM"/>
    <property type="match status" value="1"/>
</dbReference>
<name>Q4QQA7_DROME</name>
<evidence type="ECO:0000256" key="3">
    <source>
        <dbReference type="ARBA" id="ARBA00012513"/>
    </source>
</evidence>
<reference evidence="17 20" key="4">
    <citation type="journal article" date="2002" name="Genome Biol.">
        <title>The transposable elements of the Drosophila melanogaster euchromatin: a genomics perspective.</title>
        <authorList>
            <person name="Kaminker J.S."/>
            <person name="Bergman C.M."/>
            <person name="Kronmiller B."/>
            <person name="Carlson J."/>
            <person name="Svirskas R."/>
            <person name="Patel S."/>
            <person name="Frise E."/>
            <person name="Wheeler D.A."/>
            <person name="Lewis S.E."/>
            <person name="Rubin G.M."/>
            <person name="Ashburner M."/>
            <person name="Celniker S.E."/>
        </authorList>
    </citation>
    <scope>NUCLEOTIDE SEQUENCE [LARGE SCALE GENOMIC DNA]</scope>
    <source>
        <strain evidence="20">Berkeley</strain>
    </source>
</reference>
<dbReference type="EMBL" id="BT023509">
    <property type="protein sequence ID" value="AAY84909.1"/>
    <property type="molecule type" value="mRNA"/>
</dbReference>
<reference evidence="18" key="7">
    <citation type="submission" date="2006-06" db="EMBL/GenBank/DDBJ databases">
        <authorList>
            <person name="Stapleton M."/>
            <person name="Carlson J."/>
            <person name="Chavez C."/>
            <person name="Frise E."/>
            <person name="George R."/>
            <person name="Pacleb J."/>
            <person name="Park S."/>
            <person name="Wan K."/>
            <person name="Yu C."/>
            <person name="Celniker S."/>
        </authorList>
    </citation>
    <scope>NUCLEOTIDE SEQUENCE</scope>
    <source>
        <strain evidence="18">Berkeley</strain>
    </source>
</reference>
<keyword evidence="6 17" id="KW-0808">Transferase</keyword>
<dbReference type="GO" id="GO:0005524">
    <property type="term" value="F:ATP binding"/>
    <property type="evidence" value="ECO:0007669"/>
    <property type="project" value="UniProtKB-UniRule"/>
</dbReference>
<dbReference type="ExpressionAtlas" id="Q4QQA7">
    <property type="expression patterns" value="baseline and differential"/>
</dbReference>
<keyword evidence="8 14" id="KW-0547">Nucleotide-binding</keyword>
<gene>
    <name evidence="17 19" type="primary">Sik3</name>
    <name evidence="17" type="synonym">CG15072</name>
    <name evidence="17" type="synonym">CG18604</name>
    <name evidence="17" type="synonym">Dmel\CG42856</name>
    <name evidence="17" type="synonym">EMK/KIAA0999</name>
    <name evidence="17" type="synonym">SIK</name>
    <name evidence="17" type="synonym">SIK3</name>
    <name evidence="17 19" type="ORF">CG42856</name>
    <name evidence="17" type="ORF">Dmel_CG42856</name>
</gene>
<evidence type="ECO:0000256" key="10">
    <source>
        <dbReference type="ARBA" id="ARBA00022840"/>
    </source>
</evidence>
<reference evidence="17" key="12">
    <citation type="journal article" date="2015" name="G3 (Bethesda)">
        <title>Gene Model Annotations for Drosophila melanogaster: The Rule-Benders.</title>
        <authorList>
            <consortium name="FlyBase Consortium"/>
            <person name="Crosby M.A."/>
            <person name="Gramates L.S."/>
            <person name="Dos Santos G."/>
            <person name="Matthews B.B."/>
            <person name="St Pierre S.E."/>
            <person name="Zhou P."/>
            <person name="Schroeder A.J."/>
            <person name="Falls K."/>
            <person name="Emmert D.B."/>
            <person name="Russo S.M."/>
            <person name="Gelbart W.M."/>
            <person name="null"/>
        </authorList>
    </citation>
    <scope>NUCLEOTIDE SEQUENCE</scope>
</reference>
<dbReference type="RefSeq" id="NP_611359.1">
    <property type="nucleotide sequence ID" value="NM_137515.3"/>
</dbReference>
<reference evidence="17" key="13">
    <citation type="journal article" date="2015" name="Genome Res.">
        <title>The Release 6 reference sequence of the Drosophila melanogaster genome.</title>
        <authorList>
            <person name="Hoskins R.A."/>
            <person name="Carlson J.W."/>
            <person name="Wan K.H."/>
            <person name="Park S."/>
            <person name="Mendez I."/>
            <person name="Galle S.E."/>
            <person name="Booth B.W."/>
            <person name="Pfeiffer B.D."/>
            <person name="George R.A."/>
            <person name="Svirskas R."/>
            <person name="Krzywinski M."/>
            <person name="Schein J."/>
            <person name="Accardo M.C."/>
            <person name="Damia E."/>
            <person name="Messina G."/>
            <person name="Mendez-Lago M."/>
            <person name="de Pablos B."/>
            <person name="Demakova O.V."/>
            <person name="Andreyeva E.N."/>
            <person name="Boldyreva L.V."/>
            <person name="Marra M."/>
            <person name="Carvalho A.B."/>
            <person name="Dimitri P."/>
            <person name="Villasante A."/>
            <person name="Zhimulev I.F."/>
            <person name="Rubin G.M."/>
            <person name="Karpen G.H."/>
            <person name="Celniker S.E."/>
        </authorList>
    </citation>
    <scope>NUCLEOTIDE SEQUENCE</scope>
</reference>
<feature type="compositionally biased region" description="Polar residues" evidence="15">
    <location>
        <begin position="665"/>
        <end position="677"/>
    </location>
</feature>
<evidence type="ECO:0000313" key="19">
    <source>
        <dbReference type="FlyBase" id="FBgn0262103"/>
    </source>
</evidence>
<evidence type="ECO:0000313" key="17">
    <source>
        <dbReference type="EMBL" id="AAF57652.1"/>
    </source>
</evidence>
<evidence type="ECO:0000256" key="6">
    <source>
        <dbReference type="ARBA" id="ARBA00022679"/>
    </source>
</evidence>
<dbReference type="InterPro" id="IPR011009">
    <property type="entry name" value="Kinase-like_dom_sf"/>
</dbReference>
<dbReference type="Gene3D" id="1.10.510.10">
    <property type="entry name" value="Transferase(Phosphotransferase) domain 1"/>
    <property type="match status" value="1"/>
</dbReference>
<dbReference type="Bgee" id="FBgn0262103">
    <property type="expression patterns" value="Expressed in adult oenocyte (Drosophila) in Malpighian tubule and 262 other cell types or tissues"/>
</dbReference>
<evidence type="ECO:0000256" key="2">
    <source>
        <dbReference type="ARBA" id="ARBA00006234"/>
    </source>
</evidence>
<keyword evidence="7" id="KW-0479">Metal-binding</keyword>
<keyword evidence="11" id="KW-0460">Magnesium</keyword>
<reference evidence="17 20" key="3">
    <citation type="journal article" date="2002" name="Genome Biol.">
        <title>Annotation of the Drosophila melanogaster euchromatic genome: a systematic review.</title>
        <authorList>
            <person name="Misra S."/>
            <person name="Crosby M.A."/>
            <person name="Mungall C.J."/>
            <person name="Matthews B.B."/>
            <person name="Campbell K.S."/>
            <person name="Hradecky P."/>
            <person name="Huang Y."/>
            <person name="Kaminker J.S."/>
            <person name="Millburn G.H."/>
            <person name="Prochnik S.E."/>
            <person name="Smith C.D."/>
            <person name="Tupy J.L."/>
            <person name="Whitfied E.J."/>
            <person name="Bayraktaroglu L."/>
            <person name="Berman B.P."/>
            <person name="Bettencourt B.R."/>
            <person name="Celniker S.E."/>
            <person name="de Grey A.D."/>
            <person name="Drysdale R.A."/>
            <person name="Harris N.L."/>
            <person name="Richter J."/>
            <person name="Russo S."/>
            <person name="Schroeder A.J."/>
            <person name="Shu S.Q."/>
            <person name="Stapleton M."/>
            <person name="Yamada C."/>
            <person name="Ashburner M."/>
            <person name="Gelbart W.M."/>
            <person name="Rubin G.M."/>
            <person name="Lewis S.E."/>
        </authorList>
    </citation>
    <scope>GENOME REANNOTATION</scope>
    <source>
        <strain evidence="20">Berkeley</strain>
    </source>
</reference>